<feature type="region of interest" description="Disordered" evidence="1">
    <location>
        <begin position="219"/>
        <end position="245"/>
    </location>
</feature>
<organism evidence="2 3">
    <name type="scientific">Cutaneotrichosporon cavernicola</name>
    <dbReference type="NCBI Taxonomy" id="279322"/>
    <lineage>
        <taxon>Eukaryota</taxon>
        <taxon>Fungi</taxon>
        <taxon>Dikarya</taxon>
        <taxon>Basidiomycota</taxon>
        <taxon>Agaricomycotina</taxon>
        <taxon>Tremellomycetes</taxon>
        <taxon>Trichosporonales</taxon>
        <taxon>Trichosporonaceae</taxon>
        <taxon>Cutaneotrichosporon</taxon>
    </lineage>
</organism>
<sequence>MLALGPTRSCNPPSFTSMSGNPFARPKPSPSKGNPFARVTESTSFTRKALLPATASPKKTPTKSQWRMLWRGGFEIGSDGWRLDGVVFFALLTFPSTPTPSMNPFAPPTPGPSDPALPTDADLCLSLESLRGRKYLAVRGTTELADDDVLDGEEAAVQMSTASPVLAAYLTGMLCRETNLAPSGRTRSAMIVGLGDGEDANVLIYGQRVGETEALKLCVGRRKPPPPPEKIRPGEPLPRAPPEIEAPRRGFQLPKRAISRANSMQAYAAPPVLRAPGLPISGRLGEKRSRMDDHARAGLIIPEREEDVFGGITRPPSVRQREVVDNKGCIRKITMNVLEERGFPREGEVHKERRKLEGASLDKAEVRDIVGRHLNMYLPAAEPKTSCSWSDSTATDIREGGNTSLPQALLRTPTRQVL</sequence>
<accession>A0AA48LAF7</accession>
<dbReference type="Proteomes" id="UP001233271">
    <property type="component" value="Chromosome 7b"/>
</dbReference>
<dbReference type="AlphaFoldDB" id="A0AA48LAF7"/>
<feature type="compositionally biased region" description="Polar residues" evidence="1">
    <location>
        <begin position="385"/>
        <end position="406"/>
    </location>
</feature>
<gene>
    <name evidence="2" type="ORF">CcaverHIS019_0704090</name>
</gene>
<feature type="compositionally biased region" description="Polar residues" evidence="1">
    <location>
        <begin position="8"/>
        <end position="20"/>
    </location>
</feature>
<keyword evidence="3" id="KW-1185">Reference proteome</keyword>
<evidence type="ECO:0008006" key="4">
    <source>
        <dbReference type="Google" id="ProtNLM"/>
    </source>
</evidence>
<name>A0AA48LAF7_9TREE</name>
<proteinExistence type="predicted"/>
<evidence type="ECO:0000313" key="3">
    <source>
        <dbReference type="Proteomes" id="UP001233271"/>
    </source>
</evidence>
<feature type="region of interest" description="Disordered" evidence="1">
    <location>
        <begin position="1"/>
        <end position="39"/>
    </location>
</feature>
<feature type="region of interest" description="Disordered" evidence="1">
    <location>
        <begin position="382"/>
        <end position="418"/>
    </location>
</feature>
<dbReference type="GeneID" id="85498698"/>
<protein>
    <recommendedName>
        <fullName evidence="4">Sld7 C-terminal domain-containing protein</fullName>
    </recommendedName>
</protein>
<dbReference type="RefSeq" id="XP_060460093.1">
    <property type="nucleotide sequence ID" value="XM_060603839.1"/>
</dbReference>
<dbReference type="KEGG" id="ccac:CcaHIS019_0704090"/>
<dbReference type="EMBL" id="AP028219">
    <property type="protein sequence ID" value="BEI94828.1"/>
    <property type="molecule type" value="Genomic_DNA"/>
</dbReference>
<evidence type="ECO:0000256" key="1">
    <source>
        <dbReference type="SAM" id="MobiDB-lite"/>
    </source>
</evidence>
<evidence type="ECO:0000313" key="2">
    <source>
        <dbReference type="EMBL" id="BEI94828.1"/>
    </source>
</evidence>
<reference evidence="2" key="1">
    <citation type="journal article" date="2023" name="BMC Genomics">
        <title>Chromosome-level genome assemblies of Cutaneotrichosporon spp. (Trichosporonales, Basidiomycota) reveal imbalanced evolution between nucleotide sequences and chromosome synteny.</title>
        <authorList>
            <person name="Kobayashi Y."/>
            <person name="Kayamori A."/>
            <person name="Aoki K."/>
            <person name="Shiwa Y."/>
            <person name="Matsutani M."/>
            <person name="Fujita N."/>
            <person name="Sugita T."/>
            <person name="Iwasaki W."/>
            <person name="Tanaka N."/>
            <person name="Takashima M."/>
        </authorList>
    </citation>
    <scope>NUCLEOTIDE SEQUENCE</scope>
    <source>
        <strain evidence="2">HIS019</strain>
    </source>
</reference>